<dbReference type="GO" id="GO:0008234">
    <property type="term" value="F:cysteine-type peptidase activity"/>
    <property type="evidence" value="ECO:0007669"/>
    <property type="project" value="UniProtKB-KW"/>
</dbReference>
<evidence type="ECO:0000256" key="1">
    <source>
        <dbReference type="ARBA" id="ARBA00008455"/>
    </source>
</evidence>
<evidence type="ECO:0000256" key="4">
    <source>
        <dbReference type="ARBA" id="ARBA00022807"/>
    </source>
</evidence>
<evidence type="ECO:0000313" key="9">
    <source>
        <dbReference type="Proteomes" id="UP000682877"/>
    </source>
</evidence>
<dbReference type="SMART" id="SM00848">
    <property type="entry name" value="Inhibitor_I29"/>
    <property type="match status" value="1"/>
</dbReference>
<evidence type="ECO:0000313" key="8">
    <source>
        <dbReference type="EMBL" id="CAE6074993.1"/>
    </source>
</evidence>
<dbReference type="InterPro" id="IPR000668">
    <property type="entry name" value="Peptidase_C1A_C"/>
</dbReference>
<comment type="similarity">
    <text evidence="1">Belongs to the peptidase C1 family.</text>
</comment>
<dbReference type="Pfam" id="PF00112">
    <property type="entry name" value="Peptidase_C1"/>
    <property type="match status" value="1"/>
</dbReference>
<dbReference type="Pfam" id="PF08246">
    <property type="entry name" value="Inhibitor_I29"/>
    <property type="match status" value="1"/>
</dbReference>
<gene>
    <name evidence="8" type="ORF">AARE701A_LOCUS12504</name>
</gene>
<name>A0A8S2AKC7_ARAAE</name>
<dbReference type="GO" id="GO:0006508">
    <property type="term" value="P:proteolysis"/>
    <property type="evidence" value="ECO:0007669"/>
    <property type="project" value="UniProtKB-KW"/>
</dbReference>
<dbReference type="InterPro" id="IPR013201">
    <property type="entry name" value="Prot_inhib_I29"/>
</dbReference>
<dbReference type="Proteomes" id="UP000682877">
    <property type="component" value="Chromosome 5"/>
</dbReference>
<accession>A0A8S2AKC7</accession>
<evidence type="ECO:0008006" key="10">
    <source>
        <dbReference type="Google" id="ProtNLM"/>
    </source>
</evidence>
<evidence type="ECO:0000256" key="5">
    <source>
        <dbReference type="ARBA" id="ARBA00023157"/>
    </source>
</evidence>
<dbReference type="SUPFAM" id="SSF54001">
    <property type="entry name" value="Cysteine proteinases"/>
    <property type="match status" value="1"/>
</dbReference>
<dbReference type="InterPro" id="IPR039417">
    <property type="entry name" value="Peptidase_C1A_papain-like"/>
</dbReference>
<sequence length="223" mass="25063">MLLISLSIHGVTATKLKHNEGEARKMYERWLLENEKNYNNLGEKERRFIVFKDNLKLIETHNLVSNRTYELGLNQFADLTVDESCCWAFSAAGAVEGINQITTGELISLSEQQLIDCATETNDRCDGGDAAYAFMFIKENGGIVTNKDYPFTGDKNATCKAIEMITTRKVTIDSYEGVPIFDEMSLKKAVANQPIAVGIDARNMHFYKDVILIDIVTKNLDFS</sequence>
<proteinExistence type="inferred from homology"/>
<dbReference type="PANTHER" id="PTHR12411">
    <property type="entry name" value="CYSTEINE PROTEASE FAMILY C1-RELATED"/>
    <property type="match status" value="1"/>
</dbReference>
<evidence type="ECO:0000256" key="2">
    <source>
        <dbReference type="ARBA" id="ARBA00022670"/>
    </source>
</evidence>
<keyword evidence="3" id="KW-0378">Hydrolase</keyword>
<feature type="domain" description="Cathepsin propeptide inhibitor" evidence="7">
    <location>
        <begin position="27"/>
        <end position="84"/>
    </location>
</feature>
<dbReference type="InterPro" id="IPR038765">
    <property type="entry name" value="Papain-like_cys_pep_sf"/>
</dbReference>
<dbReference type="InterPro" id="IPR013128">
    <property type="entry name" value="Peptidase_C1A"/>
</dbReference>
<evidence type="ECO:0000259" key="6">
    <source>
        <dbReference type="SMART" id="SM00645"/>
    </source>
</evidence>
<dbReference type="EMBL" id="LR999455">
    <property type="protein sequence ID" value="CAE6074993.1"/>
    <property type="molecule type" value="Genomic_DNA"/>
</dbReference>
<reference evidence="8" key="1">
    <citation type="submission" date="2021-01" db="EMBL/GenBank/DDBJ databases">
        <authorList>
            <person name="Bezrukov I."/>
        </authorList>
    </citation>
    <scope>NUCLEOTIDE SEQUENCE</scope>
</reference>
<keyword evidence="9" id="KW-1185">Reference proteome</keyword>
<keyword evidence="2" id="KW-0645">Protease</keyword>
<feature type="domain" description="Peptidase C1A papain C-terminal" evidence="6">
    <location>
        <begin position="73"/>
        <end position="222"/>
    </location>
</feature>
<dbReference type="SMART" id="SM00645">
    <property type="entry name" value="Pept_C1"/>
    <property type="match status" value="1"/>
</dbReference>
<protein>
    <recommendedName>
        <fullName evidence="10">Cysteine protease</fullName>
    </recommendedName>
</protein>
<evidence type="ECO:0000259" key="7">
    <source>
        <dbReference type="SMART" id="SM00848"/>
    </source>
</evidence>
<dbReference type="Gene3D" id="3.90.70.10">
    <property type="entry name" value="Cysteine proteinases"/>
    <property type="match status" value="1"/>
</dbReference>
<organism evidence="8 9">
    <name type="scientific">Arabidopsis arenosa</name>
    <name type="common">Sand rock-cress</name>
    <name type="synonym">Cardaminopsis arenosa</name>
    <dbReference type="NCBI Taxonomy" id="38785"/>
    <lineage>
        <taxon>Eukaryota</taxon>
        <taxon>Viridiplantae</taxon>
        <taxon>Streptophyta</taxon>
        <taxon>Embryophyta</taxon>
        <taxon>Tracheophyta</taxon>
        <taxon>Spermatophyta</taxon>
        <taxon>Magnoliopsida</taxon>
        <taxon>eudicotyledons</taxon>
        <taxon>Gunneridae</taxon>
        <taxon>Pentapetalae</taxon>
        <taxon>rosids</taxon>
        <taxon>malvids</taxon>
        <taxon>Brassicales</taxon>
        <taxon>Brassicaceae</taxon>
        <taxon>Camelineae</taxon>
        <taxon>Arabidopsis</taxon>
    </lineage>
</organism>
<evidence type="ECO:0000256" key="3">
    <source>
        <dbReference type="ARBA" id="ARBA00022801"/>
    </source>
</evidence>
<dbReference type="Gene3D" id="1.10.287.2250">
    <property type="match status" value="1"/>
</dbReference>
<keyword evidence="4" id="KW-0788">Thiol protease</keyword>
<dbReference type="AlphaFoldDB" id="A0A8S2AKC7"/>
<keyword evidence="5" id="KW-1015">Disulfide bond</keyword>
<dbReference type="CDD" id="cd02248">
    <property type="entry name" value="Peptidase_C1A"/>
    <property type="match status" value="1"/>
</dbReference>